<dbReference type="InterPro" id="IPR006860">
    <property type="entry name" value="FecR"/>
</dbReference>
<keyword evidence="5" id="KW-1185">Reference proteome</keyword>
<dbReference type="RefSeq" id="WP_160368516.1">
    <property type="nucleotide sequence ID" value="NZ_WSQA01000004.1"/>
</dbReference>
<reference evidence="4 5" key="1">
    <citation type="submission" date="2019-12" db="EMBL/GenBank/DDBJ databases">
        <authorList>
            <person name="Dong K."/>
        </authorList>
    </citation>
    <scope>NUCLEOTIDE SEQUENCE [LARGE SCALE GENOMIC DNA]</scope>
    <source>
        <strain evidence="4 5">JCM 31225</strain>
    </source>
</reference>
<feature type="domain" description="Protein FecR C-terminal" evidence="3">
    <location>
        <begin position="301"/>
        <end position="365"/>
    </location>
</feature>
<sequence>MNLDKTILQRYAQGNCTPEEQGLVESWFDGYKPHEELSPQELLSLLDSLDKKVRQEPKVRRWNWKPMLAAASILLLGAFAFYFFSQQQSSEEVLNQLAKYEAPTSSNAILVLENQQEYNLDSLKQGDTLQTTQYLITKLPGGELKYVLREGETQVVYNTVRTKQGGTASLVLSDGTKVWLNVNSEITYPVQFAADSREIALKGEGYFEVEQQRRNGARVPFYVRGEQETISVLGTKFNANYAKQGETALLEGKVAIARGSREQALEALDFKVQLAPNQVYASGKLQVSEDITQYIDWKEGYFYLNEQRLDRIAEKLSSWYGVDIEVDPAIQGSLLFGRISRQKSLKEVLEVISAVIPMEFEFQEEKLALKKII</sequence>
<feature type="domain" description="FecR protein" evidence="2">
    <location>
        <begin position="159"/>
        <end position="254"/>
    </location>
</feature>
<feature type="transmembrane region" description="Helical" evidence="1">
    <location>
        <begin position="67"/>
        <end position="85"/>
    </location>
</feature>
<dbReference type="PIRSF" id="PIRSF018266">
    <property type="entry name" value="FecR"/>
    <property type="match status" value="1"/>
</dbReference>
<comment type="caution">
    <text evidence="4">The sequence shown here is derived from an EMBL/GenBank/DDBJ whole genome shotgun (WGS) entry which is preliminary data.</text>
</comment>
<dbReference type="Gene3D" id="2.60.120.1440">
    <property type="match status" value="1"/>
</dbReference>
<evidence type="ECO:0000259" key="3">
    <source>
        <dbReference type="Pfam" id="PF16344"/>
    </source>
</evidence>
<evidence type="ECO:0000313" key="4">
    <source>
        <dbReference type="EMBL" id="MVZ61779.1"/>
    </source>
</evidence>
<dbReference type="InterPro" id="IPR012373">
    <property type="entry name" value="Ferrdict_sens_TM"/>
</dbReference>
<evidence type="ECO:0000313" key="5">
    <source>
        <dbReference type="Proteomes" id="UP000435036"/>
    </source>
</evidence>
<keyword evidence="1" id="KW-1133">Transmembrane helix</keyword>
<dbReference type="PANTHER" id="PTHR30273:SF2">
    <property type="entry name" value="PROTEIN FECR"/>
    <property type="match status" value="1"/>
</dbReference>
<dbReference type="PANTHER" id="PTHR30273">
    <property type="entry name" value="PERIPLASMIC SIGNAL SENSOR AND SIGMA FACTOR ACTIVATOR FECR-RELATED"/>
    <property type="match status" value="1"/>
</dbReference>
<dbReference type="Gene3D" id="3.55.50.30">
    <property type="match status" value="1"/>
</dbReference>
<accession>A0A6N8KYI6</accession>
<keyword evidence="1" id="KW-0812">Transmembrane</keyword>
<organism evidence="4 5">
    <name type="scientific">Sphingobacterium humi</name>
    <dbReference type="NCBI Taxonomy" id="1796905"/>
    <lineage>
        <taxon>Bacteria</taxon>
        <taxon>Pseudomonadati</taxon>
        <taxon>Bacteroidota</taxon>
        <taxon>Sphingobacteriia</taxon>
        <taxon>Sphingobacteriales</taxon>
        <taxon>Sphingobacteriaceae</taxon>
        <taxon>Sphingobacterium</taxon>
    </lineage>
</organism>
<dbReference type="AlphaFoldDB" id="A0A6N8KYI6"/>
<protein>
    <submittedName>
        <fullName evidence="4">DUF4974 domain-containing protein</fullName>
    </submittedName>
</protein>
<evidence type="ECO:0000256" key="1">
    <source>
        <dbReference type="SAM" id="Phobius"/>
    </source>
</evidence>
<dbReference type="EMBL" id="WSQA01000004">
    <property type="protein sequence ID" value="MVZ61779.1"/>
    <property type="molecule type" value="Genomic_DNA"/>
</dbReference>
<evidence type="ECO:0000259" key="2">
    <source>
        <dbReference type="Pfam" id="PF04773"/>
    </source>
</evidence>
<proteinExistence type="predicted"/>
<dbReference type="Pfam" id="PF04773">
    <property type="entry name" value="FecR"/>
    <property type="match status" value="1"/>
</dbReference>
<dbReference type="Proteomes" id="UP000435036">
    <property type="component" value="Unassembled WGS sequence"/>
</dbReference>
<gene>
    <name evidence="4" type="ORF">GQF63_07100</name>
</gene>
<dbReference type="InterPro" id="IPR032508">
    <property type="entry name" value="FecR_C"/>
</dbReference>
<keyword evidence="1" id="KW-0472">Membrane</keyword>
<dbReference type="OrthoDB" id="704085at2"/>
<dbReference type="GO" id="GO:0016989">
    <property type="term" value="F:sigma factor antagonist activity"/>
    <property type="evidence" value="ECO:0007669"/>
    <property type="project" value="TreeGrafter"/>
</dbReference>
<name>A0A6N8KYI6_9SPHI</name>
<dbReference type="Pfam" id="PF16344">
    <property type="entry name" value="FecR_C"/>
    <property type="match status" value="1"/>
</dbReference>